<keyword evidence="1" id="KW-1133">Transmembrane helix</keyword>
<sequence>MIRTMFSVMLGMVVAMMVMLGLEFFGSWMFPMPAGQLANEADLAQIVANAPTGKLVWVLCGWLLAAVCGGWGAARLARVRRMSAAIAVGVLIVLGVIGNAWMLPHPLWMTLLGVIGPIPLAWCGGRLALRRDRADAPA</sequence>
<reference evidence="2" key="2">
    <citation type="journal article" date="2022" name="Syst. Appl. Microbiol.">
        <title>Physiological and genomic characterisation of Luteimonas fraxinea sp. nov., a bacterial species associated with trees tolerant to ash dieback.</title>
        <authorList>
            <person name="Ulrich K."/>
            <person name="Becker R."/>
            <person name="Behrendt U."/>
            <person name="Kube M."/>
            <person name="Schneck V."/>
            <person name="Ulrich A."/>
        </authorList>
    </citation>
    <scope>NUCLEOTIDE SEQUENCE</scope>
    <source>
        <strain evidence="2">A1P009</strain>
    </source>
</reference>
<accession>A0ABS8UHZ5</accession>
<proteinExistence type="predicted"/>
<dbReference type="EMBL" id="JAJQKU010000006">
    <property type="protein sequence ID" value="MCD9098462.1"/>
    <property type="molecule type" value="Genomic_DNA"/>
</dbReference>
<feature type="transmembrane region" description="Helical" evidence="1">
    <location>
        <begin position="7"/>
        <end position="30"/>
    </location>
</feature>
<comment type="caution">
    <text evidence="2">The sequence shown here is derived from an EMBL/GenBank/DDBJ whole genome shotgun (WGS) entry which is preliminary data.</text>
</comment>
<organism evidence="2 3">
    <name type="scientific">Luteimonas fraxinea</name>
    <dbReference type="NCBI Taxonomy" id="2901869"/>
    <lineage>
        <taxon>Bacteria</taxon>
        <taxon>Pseudomonadati</taxon>
        <taxon>Pseudomonadota</taxon>
        <taxon>Gammaproteobacteria</taxon>
        <taxon>Lysobacterales</taxon>
        <taxon>Lysobacteraceae</taxon>
        <taxon>Luteimonas</taxon>
    </lineage>
</organism>
<gene>
    <name evidence="2" type="ORF">LTT95_16110</name>
</gene>
<name>A0ABS8UHZ5_9GAMM</name>
<evidence type="ECO:0008006" key="4">
    <source>
        <dbReference type="Google" id="ProtNLM"/>
    </source>
</evidence>
<keyword evidence="1" id="KW-0812">Transmembrane</keyword>
<feature type="transmembrane region" description="Helical" evidence="1">
    <location>
        <begin position="84"/>
        <end position="102"/>
    </location>
</feature>
<keyword evidence="3" id="KW-1185">Reference proteome</keyword>
<evidence type="ECO:0000256" key="1">
    <source>
        <dbReference type="SAM" id="Phobius"/>
    </source>
</evidence>
<feature type="transmembrane region" description="Helical" evidence="1">
    <location>
        <begin position="108"/>
        <end position="129"/>
    </location>
</feature>
<evidence type="ECO:0000313" key="2">
    <source>
        <dbReference type="EMBL" id="MCD9098462.1"/>
    </source>
</evidence>
<dbReference type="RefSeq" id="WP_232137766.1">
    <property type="nucleotide sequence ID" value="NZ_CP089507.1"/>
</dbReference>
<dbReference type="Proteomes" id="UP001430360">
    <property type="component" value="Unassembled WGS sequence"/>
</dbReference>
<evidence type="ECO:0000313" key="3">
    <source>
        <dbReference type="Proteomes" id="UP001430360"/>
    </source>
</evidence>
<keyword evidence="1" id="KW-0472">Membrane</keyword>
<protein>
    <recommendedName>
        <fullName evidence="4">DUF4345 domain-containing protein</fullName>
    </recommendedName>
</protein>
<reference evidence="2" key="1">
    <citation type="submission" date="2021-12" db="EMBL/GenBank/DDBJ databases">
        <authorList>
            <person name="Ulrich A."/>
        </authorList>
    </citation>
    <scope>NUCLEOTIDE SEQUENCE</scope>
    <source>
        <strain evidence="2">A1P009</strain>
    </source>
</reference>
<feature type="transmembrane region" description="Helical" evidence="1">
    <location>
        <begin position="55"/>
        <end position="77"/>
    </location>
</feature>